<accession>A0A8J4PPI7</accession>
<evidence type="ECO:0000313" key="1">
    <source>
        <dbReference type="EMBL" id="KAF2071860.1"/>
    </source>
</evidence>
<protein>
    <submittedName>
        <fullName evidence="1">Uncharacterized protein</fullName>
    </submittedName>
</protein>
<sequence length="85" mass="9790">MFPPLQNNSASTKEEGIHRSWSKIQELSIEISVLADKMAKGELEDHEKENIKKRVRQLTNDLQTHVKIVSLNSNFNLYPTVNDNK</sequence>
<reference evidence="1" key="1">
    <citation type="submission" date="2020-01" db="EMBL/GenBank/DDBJ databases">
        <title>Development of genomics and gene disruption for Polysphondylium violaceum indicates a role for the polyketide synthase stlB in stalk morphogenesis.</title>
        <authorList>
            <person name="Narita B."/>
            <person name="Kawabe Y."/>
            <person name="Kin K."/>
            <person name="Saito T."/>
            <person name="Gibbs R."/>
            <person name="Kuspa A."/>
            <person name="Muzny D."/>
            <person name="Queller D."/>
            <person name="Richards S."/>
            <person name="Strassman J."/>
            <person name="Sucgang R."/>
            <person name="Worley K."/>
            <person name="Schaap P."/>
        </authorList>
    </citation>
    <scope>NUCLEOTIDE SEQUENCE</scope>
    <source>
        <strain evidence="1">QSvi11</strain>
    </source>
</reference>
<proteinExistence type="predicted"/>
<dbReference type="AlphaFoldDB" id="A0A8J4PPI7"/>
<gene>
    <name evidence="1" type="ORF">CYY_006827</name>
</gene>
<keyword evidence="2" id="KW-1185">Reference proteome</keyword>
<comment type="caution">
    <text evidence="1">The sequence shown here is derived from an EMBL/GenBank/DDBJ whole genome shotgun (WGS) entry which is preliminary data.</text>
</comment>
<dbReference type="Proteomes" id="UP000695562">
    <property type="component" value="Unassembled WGS sequence"/>
</dbReference>
<evidence type="ECO:0000313" key="2">
    <source>
        <dbReference type="Proteomes" id="UP000695562"/>
    </source>
</evidence>
<organism evidence="1 2">
    <name type="scientific">Polysphondylium violaceum</name>
    <dbReference type="NCBI Taxonomy" id="133409"/>
    <lineage>
        <taxon>Eukaryota</taxon>
        <taxon>Amoebozoa</taxon>
        <taxon>Evosea</taxon>
        <taxon>Eumycetozoa</taxon>
        <taxon>Dictyostelia</taxon>
        <taxon>Dictyosteliales</taxon>
        <taxon>Dictyosteliaceae</taxon>
        <taxon>Polysphondylium</taxon>
    </lineage>
</organism>
<name>A0A8J4PPI7_9MYCE</name>
<dbReference type="EMBL" id="AJWJ01000332">
    <property type="protein sequence ID" value="KAF2071860.1"/>
    <property type="molecule type" value="Genomic_DNA"/>
</dbReference>